<evidence type="ECO:0000313" key="1">
    <source>
        <dbReference type="EMBL" id="ATQ70705.1"/>
    </source>
</evidence>
<geneLocation type="plasmid" evidence="2">
    <name>pob3b1</name>
</geneLocation>
<organism evidence="1 2">
    <name type="scientific">Methylosinus trichosporium (strain ATCC 35070 / NCIMB 11131 / UNIQEM 75 / OB3b)</name>
    <dbReference type="NCBI Taxonomy" id="595536"/>
    <lineage>
        <taxon>Bacteria</taxon>
        <taxon>Pseudomonadati</taxon>
        <taxon>Pseudomonadota</taxon>
        <taxon>Alphaproteobacteria</taxon>
        <taxon>Hyphomicrobiales</taxon>
        <taxon>Methylocystaceae</taxon>
        <taxon>Methylosinus</taxon>
    </lineage>
</organism>
<reference evidence="2" key="1">
    <citation type="submission" date="2017-10" db="EMBL/GenBank/DDBJ databases">
        <title>Completed PacBio SMRT sequence of Methylosinus trichosporium OB3b reveals presence of a third large plasmid.</title>
        <authorList>
            <person name="Charles T.C."/>
            <person name="Lynch M.D.J."/>
            <person name="Heil J.R."/>
            <person name="Cheng J."/>
        </authorList>
    </citation>
    <scope>NUCLEOTIDE SEQUENCE [LARGE SCALE GENOMIC DNA]</scope>
    <source>
        <strain evidence="2">OB3b</strain>
        <plasmid evidence="2">pob3b1</plasmid>
    </source>
</reference>
<dbReference type="EMBL" id="CP023738">
    <property type="protein sequence ID" value="ATQ70705.1"/>
    <property type="molecule type" value="Genomic_DNA"/>
</dbReference>
<keyword evidence="1" id="KW-0614">Plasmid</keyword>
<dbReference type="AlphaFoldDB" id="A0A2D2D6X5"/>
<accession>A0A2D2D6X5</accession>
<name>A0A2D2D6X5_METT3</name>
<evidence type="ECO:0000313" key="2">
    <source>
        <dbReference type="Proteomes" id="UP000230709"/>
    </source>
</evidence>
<dbReference type="Proteomes" id="UP000230709">
    <property type="component" value="Plasmid pOB3b1"/>
</dbReference>
<proteinExistence type="predicted"/>
<protein>
    <submittedName>
        <fullName evidence="1">Uncharacterized protein</fullName>
    </submittedName>
</protein>
<keyword evidence="2" id="KW-1185">Reference proteome</keyword>
<sequence length="205" mass="22306">MEALFAAERRKMQKCAAQHCFDADALMWFVKEVGAGLAGVVIERPEESQHFSLCWQRADRRVYFGFEGGDHHRSWSAIANEAIVLAGREGGAFSARALRTSDLPHIPRETWREARTALESAKAKGFAVVELSANRYSEILAARALHSDALQGATAFDGGETLEWLQKRFAPFLNELAAAPQAVRSDAGQSEIAAGAPSNETAMSG</sequence>
<dbReference type="KEGG" id="mtw:CQW49_22280"/>
<gene>
    <name evidence="1" type="ORF">CQW49_22280</name>
</gene>